<dbReference type="Pfam" id="PF24766">
    <property type="entry name" value="DUF7699"/>
    <property type="match status" value="1"/>
</dbReference>
<feature type="region of interest" description="Disordered" evidence="1">
    <location>
        <begin position="367"/>
        <end position="467"/>
    </location>
</feature>
<accession>A0A8T0IDD0</accession>
<keyword evidence="4" id="KW-1185">Reference proteome</keyword>
<feature type="compositionally biased region" description="Polar residues" evidence="1">
    <location>
        <begin position="427"/>
        <end position="447"/>
    </location>
</feature>
<dbReference type="PANTHER" id="PTHR35323:SF2">
    <property type="entry name" value="SAP DOMAIN-CONTAINING PROTEIN"/>
    <property type="match status" value="1"/>
</dbReference>
<dbReference type="SUPFAM" id="SSF68906">
    <property type="entry name" value="SAP domain"/>
    <property type="match status" value="1"/>
</dbReference>
<dbReference type="Proteomes" id="UP000822688">
    <property type="component" value="Chromosome 3"/>
</dbReference>
<reference evidence="3" key="1">
    <citation type="submission" date="2020-06" db="EMBL/GenBank/DDBJ databases">
        <title>WGS assembly of Ceratodon purpureus strain R40.</title>
        <authorList>
            <person name="Carey S.B."/>
            <person name="Jenkins J."/>
            <person name="Shu S."/>
            <person name="Lovell J.T."/>
            <person name="Sreedasyam A."/>
            <person name="Maumus F."/>
            <person name="Tiley G.P."/>
            <person name="Fernandez-Pozo N."/>
            <person name="Barry K."/>
            <person name="Chen C."/>
            <person name="Wang M."/>
            <person name="Lipzen A."/>
            <person name="Daum C."/>
            <person name="Saski C.A."/>
            <person name="Payton A.C."/>
            <person name="Mcbreen J.C."/>
            <person name="Conrad R.E."/>
            <person name="Kollar L.M."/>
            <person name="Olsson S."/>
            <person name="Huttunen S."/>
            <person name="Landis J.B."/>
            <person name="Wickett N.J."/>
            <person name="Johnson M.G."/>
            <person name="Rensing S.A."/>
            <person name="Grimwood J."/>
            <person name="Schmutz J."/>
            <person name="Mcdaniel S.F."/>
        </authorList>
    </citation>
    <scope>NUCLEOTIDE SEQUENCE</scope>
    <source>
        <strain evidence="3">R40</strain>
    </source>
</reference>
<feature type="domain" description="SAP" evidence="2">
    <location>
        <begin position="228"/>
        <end position="262"/>
    </location>
</feature>
<protein>
    <recommendedName>
        <fullName evidence="2">SAP domain-containing protein</fullName>
    </recommendedName>
</protein>
<feature type="region of interest" description="Disordered" evidence="1">
    <location>
        <begin position="1"/>
        <end position="90"/>
    </location>
</feature>
<evidence type="ECO:0000259" key="2">
    <source>
        <dbReference type="PROSITE" id="PS50800"/>
    </source>
</evidence>
<dbReference type="Gene3D" id="1.10.720.30">
    <property type="entry name" value="SAP domain"/>
    <property type="match status" value="1"/>
</dbReference>
<dbReference type="AlphaFoldDB" id="A0A8T0IDD0"/>
<proteinExistence type="predicted"/>
<feature type="compositionally biased region" description="Basic and acidic residues" evidence="1">
    <location>
        <begin position="368"/>
        <end position="397"/>
    </location>
</feature>
<evidence type="ECO:0000313" key="4">
    <source>
        <dbReference type="Proteomes" id="UP000822688"/>
    </source>
</evidence>
<evidence type="ECO:0000256" key="1">
    <source>
        <dbReference type="SAM" id="MobiDB-lite"/>
    </source>
</evidence>
<dbReference type="InterPro" id="IPR056116">
    <property type="entry name" value="DUF7699"/>
</dbReference>
<dbReference type="SMART" id="SM00513">
    <property type="entry name" value="SAP"/>
    <property type="match status" value="1"/>
</dbReference>
<feature type="compositionally biased region" description="Gly residues" evidence="1">
    <location>
        <begin position="1"/>
        <end position="10"/>
    </location>
</feature>
<feature type="compositionally biased region" description="Acidic residues" evidence="1">
    <location>
        <begin position="32"/>
        <end position="58"/>
    </location>
</feature>
<name>A0A8T0IDD0_CERPU</name>
<organism evidence="3 4">
    <name type="scientific">Ceratodon purpureus</name>
    <name type="common">Fire moss</name>
    <name type="synonym">Dicranum purpureum</name>
    <dbReference type="NCBI Taxonomy" id="3225"/>
    <lineage>
        <taxon>Eukaryota</taxon>
        <taxon>Viridiplantae</taxon>
        <taxon>Streptophyta</taxon>
        <taxon>Embryophyta</taxon>
        <taxon>Bryophyta</taxon>
        <taxon>Bryophytina</taxon>
        <taxon>Bryopsida</taxon>
        <taxon>Dicranidae</taxon>
        <taxon>Pseudoditrichales</taxon>
        <taxon>Ditrichaceae</taxon>
        <taxon>Ceratodon</taxon>
    </lineage>
</organism>
<dbReference type="PROSITE" id="PS50800">
    <property type="entry name" value="SAP"/>
    <property type="match status" value="1"/>
</dbReference>
<comment type="caution">
    <text evidence="3">The sequence shown here is derived from an EMBL/GenBank/DDBJ whole genome shotgun (WGS) entry which is preliminary data.</text>
</comment>
<evidence type="ECO:0000313" key="3">
    <source>
        <dbReference type="EMBL" id="KAG0581740.1"/>
    </source>
</evidence>
<dbReference type="Pfam" id="PF02037">
    <property type="entry name" value="SAP"/>
    <property type="match status" value="1"/>
</dbReference>
<sequence length="742" mass="84028">MGEWEGGGESMGVRRSGMLVGKRRNGPVVVVMDEEDGEGDEEVGEVGVEEEEEEEEWEPGAGRKSERKGGGRRSTKRGDKEKTSSSRMGFDAVLRGLGSVSLSEVDRENSRDAQVVVNALKPCVRGEVKSVKSVKSRPVDVVVGSAVRSPVESVPQGLTVADPSKEGTMEDMEMVDSYSECSDDEDEGDFVTDYESPDEQEVIDTSLSSEAEALFAEVTKVLREGGDLKKLKVDHLKAYLRRHGLRLSGVKAVLLSRCEDHLRLRYAHAETLYPRSSFSINCKGDVCLGDTVLFLHTVFDNFKRPVGKRWVAGRVVNESYGARKQQHTFTVEVFWSTGTQPCYLLQPLLIKGRNMYRFTTTRQPWSNEADRQKVLDEKHARGAEAREKRRAARESSSRGRSTAGPNRRGRSNTRGGVSRSVRPAIPPSQNSMQYDRNRSQQTNIHTEQQYRRTHSEQQYGRAHTEQHGRIHTEQHGRIQSEQQGRIQSEQLGRIQSEQQGRIQSEQLGRIHTEQQGRIHTEQQGRIHNEQLGRIHTEQQGRIHTEQHGRIHTEQHGRIQSEQLGRIHTEQQGRIHTEQQGRIHNEQLGRIHTEQQGRIHTEQHGRIHTEQHGRIQSEQLGRIHTEQQGRIHTEQQGRIHNEQLGRIHTEQQGRIHTEQHGRIHTEQHGRIHSEQHGRTYAESHAYRGSTGAQATMAHTKEIVHIGCSTRGCEKSGAKQCISQSCASCCYRNISTRGSCPRHQ</sequence>
<dbReference type="InterPro" id="IPR003034">
    <property type="entry name" value="SAP_dom"/>
</dbReference>
<dbReference type="InterPro" id="IPR036361">
    <property type="entry name" value="SAP_dom_sf"/>
</dbReference>
<dbReference type="PANTHER" id="PTHR35323">
    <property type="entry name" value="SAP DOMAIN-CONTAINING PROTEIN"/>
    <property type="match status" value="1"/>
</dbReference>
<gene>
    <name evidence="3" type="ORF">KC19_3G005100</name>
</gene>
<dbReference type="EMBL" id="CM026423">
    <property type="protein sequence ID" value="KAG0581740.1"/>
    <property type="molecule type" value="Genomic_DNA"/>
</dbReference>